<evidence type="ECO:0000313" key="2">
    <source>
        <dbReference type="EMBL" id="KAG5578273.1"/>
    </source>
</evidence>
<protein>
    <submittedName>
        <fullName evidence="2">Uncharacterized protein</fullName>
    </submittedName>
</protein>
<feature type="region of interest" description="Disordered" evidence="1">
    <location>
        <begin position="1"/>
        <end position="32"/>
    </location>
</feature>
<comment type="caution">
    <text evidence="2">The sequence shown here is derived from an EMBL/GenBank/DDBJ whole genome shotgun (WGS) entry which is preliminary data.</text>
</comment>
<keyword evidence="3" id="KW-1185">Reference proteome</keyword>
<organism evidence="2 3">
    <name type="scientific">Solanum commersonii</name>
    <name type="common">Commerson's wild potato</name>
    <name type="synonym">Commerson's nightshade</name>
    <dbReference type="NCBI Taxonomy" id="4109"/>
    <lineage>
        <taxon>Eukaryota</taxon>
        <taxon>Viridiplantae</taxon>
        <taxon>Streptophyta</taxon>
        <taxon>Embryophyta</taxon>
        <taxon>Tracheophyta</taxon>
        <taxon>Spermatophyta</taxon>
        <taxon>Magnoliopsida</taxon>
        <taxon>eudicotyledons</taxon>
        <taxon>Gunneridae</taxon>
        <taxon>Pentapetalae</taxon>
        <taxon>asterids</taxon>
        <taxon>lamiids</taxon>
        <taxon>Solanales</taxon>
        <taxon>Solanaceae</taxon>
        <taxon>Solanoideae</taxon>
        <taxon>Solaneae</taxon>
        <taxon>Solanum</taxon>
    </lineage>
</organism>
<dbReference type="Proteomes" id="UP000824120">
    <property type="component" value="Chromosome 11"/>
</dbReference>
<sequence>MFHVKPSLASFPSLGSSSTLGNTTNGKGKGTLTATLKECRLKRNEKRSHVPNGFDFHDAAEIVDNRRIKNDVKIKCTLCGG</sequence>
<gene>
    <name evidence="2" type="ORF">H5410_058407</name>
</gene>
<evidence type="ECO:0000256" key="1">
    <source>
        <dbReference type="SAM" id="MobiDB-lite"/>
    </source>
</evidence>
<dbReference type="EMBL" id="JACXVP010000011">
    <property type="protein sequence ID" value="KAG5578273.1"/>
    <property type="molecule type" value="Genomic_DNA"/>
</dbReference>
<accession>A0A9J5WQZ8</accession>
<reference evidence="2 3" key="1">
    <citation type="submission" date="2020-09" db="EMBL/GenBank/DDBJ databases">
        <title>De no assembly of potato wild relative species, Solanum commersonii.</title>
        <authorList>
            <person name="Cho K."/>
        </authorList>
    </citation>
    <scope>NUCLEOTIDE SEQUENCE [LARGE SCALE GENOMIC DNA]</scope>
    <source>
        <strain evidence="2">LZ3.2</strain>
        <tissue evidence="2">Leaf</tissue>
    </source>
</reference>
<name>A0A9J5WQZ8_SOLCO</name>
<evidence type="ECO:0000313" key="3">
    <source>
        <dbReference type="Proteomes" id="UP000824120"/>
    </source>
</evidence>
<feature type="compositionally biased region" description="Low complexity" evidence="1">
    <location>
        <begin position="7"/>
        <end position="32"/>
    </location>
</feature>
<proteinExistence type="predicted"/>
<dbReference type="AlphaFoldDB" id="A0A9J5WQZ8"/>